<dbReference type="RefSeq" id="XP_056510638.1">
    <property type="nucleotide sequence ID" value="XM_056657838.1"/>
</dbReference>
<sequence length="112" mass="12990">MQHCQDDQFWFREKRQSLELKMEALDQSKHIVETALAATTLAIKALARNIHTSLPESEQAALQSDLQTLEECFEELVRQSNNRDEDMSGFQENTRAIMGRGSTLPERFQQRH</sequence>
<reference evidence="1" key="2">
    <citation type="journal article" date="2023" name="IMA Fungus">
        <title>Comparative genomic study of the Penicillium genus elucidates a diverse pangenome and 15 lateral gene transfer events.</title>
        <authorList>
            <person name="Petersen C."/>
            <person name="Sorensen T."/>
            <person name="Nielsen M.R."/>
            <person name="Sondergaard T.E."/>
            <person name="Sorensen J.L."/>
            <person name="Fitzpatrick D.A."/>
            <person name="Frisvad J.C."/>
            <person name="Nielsen K.L."/>
        </authorList>
    </citation>
    <scope>NUCLEOTIDE SEQUENCE</scope>
    <source>
        <strain evidence="1">IBT 34128</strain>
    </source>
</reference>
<evidence type="ECO:0000313" key="1">
    <source>
        <dbReference type="EMBL" id="KAJ5092443.1"/>
    </source>
</evidence>
<comment type="caution">
    <text evidence="1">The sequence shown here is derived from an EMBL/GenBank/DDBJ whole genome shotgun (WGS) entry which is preliminary data.</text>
</comment>
<accession>A0A9W9K451</accession>
<proteinExistence type="predicted"/>
<evidence type="ECO:0000313" key="2">
    <source>
        <dbReference type="Proteomes" id="UP001141434"/>
    </source>
</evidence>
<dbReference type="AlphaFoldDB" id="A0A9W9K451"/>
<dbReference type="GeneID" id="81397007"/>
<reference evidence="1" key="1">
    <citation type="submission" date="2022-11" db="EMBL/GenBank/DDBJ databases">
        <authorList>
            <person name="Petersen C."/>
        </authorList>
    </citation>
    <scope>NUCLEOTIDE SEQUENCE</scope>
    <source>
        <strain evidence="1">IBT 34128</strain>
    </source>
</reference>
<dbReference type="Proteomes" id="UP001141434">
    <property type="component" value="Unassembled WGS sequence"/>
</dbReference>
<name>A0A9W9K451_9EURO</name>
<dbReference type="EMBL" id="JAPMSZ010000009">
    <property type="protein sequence ID" value="KAJ5092443.1"/>
    <property type="molecule type" value="Genomic_DNA"/>
</dbReference>
<keyword evidence="2" id="KW-1185">Reference proteome</keyword>
<protein>
    <submittedName>
        <fullName evidence="1">Uncharacterized protein</fullName>
    </submittedName>
</protein>
<gene>
    <name evidence="1" type="ORF">NUU61_007313</name>
</gene>
<organism evidence="1 2">
    <name type="scientific">Penicillium alfredii</name>
    <dbReference type="NCBI Taxonomy" id="1506179"/>
    <lineage>
        <taxon>Eukaryota</taxon>
        <taxon>Fungi</taxon>
        <taxon>Dikarya</taxon>
        <taxon>Ascomycota</taxon>
        <taxon>Pezizomycotina</taxon>
        <taxon>Eurotiomycetes</taxon>
        <taxon>Eurotiomycetidae</taxon>
        <taxon>Eurotiales</taxon>
        <taxon>Aspergillaceae</taxon>
        <taxon>Penicillium</taxon>
    </lineage>
</organism>